<reference evidence="1 2" key="1">
    <citation type="submission" date="2012-06" db="EMBL/GenBank/DDBJ databases">
        <title>Finished chromosome of genome of Microcoleus sp. PCC 7113.</title>
        <authorList>
            <consortium name="US DOE Joint Genome Institute"/>
            <person name="Gugger M."/>
            <person name="Coursin T."/>
            <person name="Rippka R."/>
            <person name="Tandeau De Marsac N."/>
            <person name="Huntemann M."/>
            <person name="Wei C.-L."/>
            <person name="Han J."/>
            <person name="Detter J.C."/>
            <person name="Han C."/>
            <person name="Tapia R."/>
            <person name="Chen A."/>
            <person name="Kyrpides N."/>
            <person name="Mavromatis K."/>
            <person name="Markowitz V."/>
            <person name="Szeto E."/>
            <person name="Ivanova N."/>
            <person name="Pagani I."/>
            <person name="Pati A."/>
            <person name="Goodwin L."/>
            <person name="Nordberg H.P."/>
            <person name="Cantor M.N."/>
            <person name="Hua S.X."/>
            <person name="Woyke T."/>
            <person name="Kerfeld C.A."/>
        </authorList>
    </citation>
    <scope>NUCLEOTIDE SEQUENCE [LARGE SCALE GENOMIC DNA]</scope>
    <source>
        <strain evidence="1 2">PCC 7113</strain>
    </source>
</reference>
<dbReference type="OrthoDB" id="9913624at2"/>
<name>K9W9M6_9CYAN</name>
<dbReference type="EMBL" id="CP003630">
    <property type="protein sequence ID" value="AFZ16197.1"/>
    <property type="molecule type" value="Genomic_DNA"/>
</dbReference>
<sequence length="289" mass="33988">MRFIKVRRKLIFAIILLLALPFLLFFFQFSRPLPAKETPWEIITGKEKVTRFEFLSWFDQDARLYTLPAQNHEFVLTPSSPFYVFPWFPQGKEEGRYIWKLNLNPLSIQPILYDEFLVLNPQPPGELPTPIEKILQQQLDYEISKNAPSSEMIMEVIRFNTSKKTYEAKLSVSDFKRLTRRRFGTEFTNDEPRGWHTGIYYSGIMRFEISSLSEPNQPIVALKKELKNWNYPLRRNDKKLVQPSYIGAIGKLYFLPDSQPVFILFSKVYRGIYQPRKGIDDAAFSVIVP</sequence>
<dbReference type="Proteomes" id="UP000010471">
    <property type="component" value="Chromosome"/>
</dbReference>
<accession>K9W9M6</accession>
<dbReference type="STRING" id="1173027.Mic7113_0267"/>
<keyword evidence="2" id="KW-1185">Reference proteome</keyword>
<dbReference type="KEGG" id="mic:Mic7113_0267"/>
<dbReference type="AlphaFoldDB" id="K9W9M6"/>
<protein>
    <submittedName>
        <fullName evidence="1">Uncharacterized protein</fullName>
    </submittedName>
</protein>
<evidence type="ECO:0000313" key="2">
    <source>
        <dbReference type="Proteomes" id="UP000010471"/>
    </source>
</evidence>
<proteinExistence type="predicted"/>
<organism evidence="1 2">
    <name type="scientific">Allocoleopsis franciscana PCC 7113</name>
    <dbReference type="NCBI Taxonomy" id="1173027"/>
    <lineage>
        <taxon>Bacteria</taxon>
        <taxon>Bacillati</taxon>
        <taxon>Cyanobacteriota</taxon>
        <taxon>Cyanophyceae</taxon>
        <taxon>Coleofasciculales</taxon>
        <taxon>Coleofasciculaceae</taxon>
        <taxon>Allocoleopsis</taxon>
        <taxon>Allocoleopsis franciscana</taxon>
    </lineage>
</organism>
<gene>
    <name evidence="1" type="ORF">Mic7113_0267</name>
</gene>
<dbReference type="HOGENOM" id="CLU_962480_0_0_3"/>
<evidence type="ECO:0000313" key="1">
    <source>
        <dbReference type="EMBL" id="AFZ16197.1"/>
    </source>
</evidence>